<comment type="caution">
    <text evidence="1">The sequence shown here is derived from an EMBL/GenBank/DDBJ whole genome shotgun (WGS) entry which is preliminary data.</text>
</comment>
<evidence type="ECO:0000313" key="1">
    <source>
        <dbReference type="EMBL" id="KKK40273.1"/>
    </source>
</evidence>
<feature type="non-terminal residue" evidence="1">
    <location>
        <position position="1"/>
    </location>
</feature>
<dbReference type="AlphaFoldDB" id="A0A0F8V6U1"/>
<dbReference type="EMBL" id="LAZR01070487">
    <property type="protein sequence ID" value="KKK40273.1"/>
    <property type="molecule type" value="Genomic_DNA"/>
</dbReference>
<accession>A0A0F8V6U1</accession>
<sequence length="65" mass="7819">HALINIGVVYIDQFDDNEKFDVPVGSGIQVSEDIDEYFFYSSKYNKPFWMEDKKKWPYRTTIKMM</sequence>
<protein>
    <submittedName>
        <fullName evidence="1">Uncharacterized protein</fullName>
    </submittedName>
</protein>
<organism evidence="1">
    <name type="scientific">marine sediment metagenome</name>
    <dbReference type="NCBI Taxonomy" id="412755"/>
    <lineage>
        <taxon>unclassified sequences</taxon>
        <taxon>metagenomes</taxon>
        <taxon>ecological metagenomes</taxon>
    </lineage>
</organism>
<name>A0A0F8V6U1_9ZZZZ</name>
<reference evidence="1" key="1">
    <citation type="journal article" date="2015" name="Nature">
        <title>Complex archaea that bridge the gap between prokaryotes and eukaryotes.</title>
        <authorList>
            <person name="Spang A."/>
            <person name="Saw J.H."/>
            <person name="Jorgensen S.L."/>
            <person name="Zaremba-Niedzwiedzka K."/>
            <person name="Martijn J."/>
            <person name="Lind A.E."/>
            <person name="van Eijk R."/>
            <person name="Schleper C."/>
            <person name="Guy L."/>
            <person name="Ettema T.J."/>
        </authorList>
    </citation>
    <scope>NUCLEOTIDE SEQUENCE</scope>
</reference>
<proteinExistence type="predicted"/>
<gene>
    <name evidence="1" type="ORF">LCGC14_3103670</name>
</gene>